<evidence type="ECO:0000313" key="5">
    <source>
        <dbReference type="Proteomes" id="UP000256845"/>
    </source>
</evidence>
<evidence type="ECO:0000256" key="1">
    <source>
        <dbReference type="ARBA" id="ARBA00010690"/>
    </source>
</evidence>
<feature type="transmembrane region" description="Helical" evidence="3">
    <location>
        <begin position="29"/>
        <end position="46"/>
    </location>
</feature>
<dbReference type="PANTHER" id="PTHR30531:SF14">
    <property type="entry name" value="SURFACE PRESENTATION OF ANTIGENS PROTEIN SPAS"/>
    <property type="match status" value="1"/>
</dbReference>
<dbReference type="SUPFAM" id="SSF160544">
    <property type="entry name" value="EscU C-terminal domain-like"/>
    <property type="match status" value="1"/>
</dbReference>
<comment type="similarity">
    <text evidence="1">Belongs to the type III secretion exporter family.</text>
</comment>
<evidence type="ECO:0000313" key="4">
    <source>
        <dbReference type="EMBL" id="RED43739.1"/>
    </source>
</evidence>
<keyword evidence="3" id="KW-0812">Transmembrane</keyword>
<dbReference type="Pfam" id="PF01312">
    <property type="entry name" value="Bac_export_2"/>
    <property type="match status" value="1"/>
</dbReference>
<organism evidence="4 5">
    <name type="scientific">Aestuariispira insulae</name>
    <dbReference type="NCBI Taxonomy" id="1461337"/>
    <lineage>
        <taxon>Bacteria</taxon>
        <taxon>Pseudomonadati</taxon>
        <taxon>Pseudomonadota</taxon>
        <taxon>Alphaproteobacteria</taxon>
        <taxon>Rhodospirillales</taxon>
        <taxon>Kiloniellaceae</taxon>
        <taxon>Aestuariispira</taxon>
    </lineage>
</organism>
<feature type="compositionally biased region" description="Basic and acidic residues" evidence="2">
    <location>
        <begin position="1"/>
        <end position="14"/>
    </location>
</feature>
<name>A0A3D9H2L1_9PROT</name>
<accession>A0A3D9H2L1</accession>
<dbReference type="PANTHER" id="PTHR30531">
    <property type="entry name" value="FLAGELLAR BIOSYNTHETIC PROTEIN FLHB"/>
    <property type="match status" value="1"/>
</dbReference>
<proteinExistence type="inferred from homology"/>
<sequence length="340" mass="37651">MSGEKTEDPTEKRKRDSRKKGQVAQSKDFVMACGMAATFAYFMIQWDSLLNQMSEFLDYVTIVYTTPFDEALGLATEAFYKLLLTVIGPFLALSLLSVLLPGYMSVGFLFSLEPVMPKMEKLSPVSGVKKIFNMKNLLEFIKSLLKLSILIVTSYLVVTGAMQSIMWIPVCGKECLRAVFRQSVFELSVVTLVVFLVIGVIDLKLQQALHNKSLKMSKDEVKREYKQSEGDPMIKGQRKQIGREIVEKGAKMSEACMVIFGGGAVVALKYVAGETPLPQVIGKGQDDTVRMLLAKARKAGVPLVSDPKLARDIFSNVPNGEFITSEYVGPVAQHLARNKV</sequence>
<protein>
    <submittedName>
        <fullName evidence="4">Type III secretion protein U</fullName>
    </submittedName>
</protein>
<keyword evidence="3" id="KW-0472">Membrane</keyword>
<dbReference type="RefSeq" id="WP_115939559.1">
    <property type="nucleotide sequence ID" value="NZ_QRDW01000020.1"/>
</dbReference>
<evidence type="ECO:0000256" key="2">
    <source>
        <dbReference type="SAM" id="MobiDB-lite"/>
    </source>
</evidence>
<feature type="transmembrane region" description="Helical" evidence="3">
    <location>
        <begin position="187"/>
        <end position="205"/>
    </location>
</feature>
<feature type="region of interest" description="Disordered" evidence="2">
    <location>
        <begin position="1"/>
        <end position="21"/>
    </location>
</feature>
<keyword evidence="5" id="KW-1185">Reference proteome</keyword>
<keyword evidence="3" id="KW-1133">Transmembrane helix</keyword>
<dbReference type="InterPro" id="IPR029025">
    <property type="entry name" value="T3SS_substrate_exporter_C"/>
</dbReference>
<comment type="caution">
    <text evidence="4">The sequence shown here is derived from an EMBL/GenBank/DDBJ whole genome shotgun (WGS) entry which is preliminary data.</text>
</comment>
<dbReference type="Proteomes" id="UP000256845">
    <property type="component" value="Unassembled WGS sequence"/>
</dbReference>
<dbReference type="Gene3D" id="3.40.1690.10">
    <property type="entry name" value="secretion proteins EscU"/>
    <property type="match status" value="1"/>
</dbReference>
<feature type="transmembrane region" description="Helical" evidence="3">
    <location>
        <begin position="90"/>
        <end position="112"/>
    </location>
</feature>
<dbReference type="EMBL" id="QRDW01000020">
    <property type="protein sequence ID" value="RED43739.1"/>
    <property type="molecule type" value="Genomic_DNA"/>
</dbReference>
<dbReference type="InterPro" id="IPR006135">
    <property type="entry name" value="T3SS_substrate_exporter"/>
</dbReference>
<dbReference type="GO" id="GO:0009306">
    <property type="term" value="P:protein secretion"/>
    <property type="evidence" value="ECO:0007669"/>
    <property type="project" value="InterPro"/>
</dbReference>
<evidence type="ECO:0000256" key="3">
    <source>
        <dbReference type="SAM" id="Phobius"/>
    </source>
</evidence>
<dbReference type="OrthoDB" id="9807950at2"/>
<dbReference type="AlphaFoldDB" id="A0A3D9H2L1"/>
<gene>
    <name evidence="4" type="ORF">DFP90_12023</name>
</gene>
<feature type="transmembrane region" description="Helical" evidence="3">
    <location>
        <begin position="144"/>
        <end position="167"/>
    </location>
</feature>
<dbReference type="GO" id="GO:0005886">
    <property type="term" value="C:plasma membrane"/>
    <property type="evidence" value="ECO:0007669"/>
    <property type="project" value="TreeGrafter"/>
</dbReference>
<dbReference type="PRINTS" id="PR00950">
    <property type="entry name" value="TYPE3IMSPROT"/>
</dbReference>
<reference evidence="4 5" key="1">
    <citation type="submission" date="2018-07" db="EMBL/GenBank/DDBJ databases">
        <title>Genomic Encyclopedia of Type Strains, Phase III (KMG-III): the genomes of soil and plant-associated and newly described type strains.</title>
        <authorList>
            <person name="Whitman W."/>
        </authorList>
    </citation>
    <scope>NUCLEOTIDE SEQUENCE [LARGE SCALE GENOMIC DNA]</scope>
    <source>
        <strain evidence="4 5">CECT 8488</strain>
    </source>
</reference>